<dbReference type="InterPro" id="IPR023203">
    <property type="entry name" value="TTHA0068_sf"/>
</dbReference>
<evidence type="ECO:0000313" key="2">
    <source>
        <dbReference type="Proteomes" id="UP000248066"/>
    </source>
</evidence>
<accession>A0A2W0HBD6</accession>
<protein>
    <recommendedName>
        <fullName evidence="3">DUF309 domain-containing protein</fullName>
    </recommendedName>
</protein>
<sequence length="173" mass="20673">MQYPEEYKEYLVYFQAERDLFECHEVMEEKWKEDRQDHWLALIQLAVSLYHHRQGNFPGAVRLLKKVIVTAEQKPAVFRSLGIDTDKWLNLMRERLAVLKKREGYTSFNLPFSDAGLEQDLMSKSRKEGFLWGEPETADNKNLVYKHKLRDRSDVIEARRKSLIKKRKEREAN</sequence>
<dbReference type="RefSeq" id="WP_110518407.1">
    <property type="nucleotide sequence ID" value="NZ_PDOF01000001.1"/>
</dbReference>
<dbReference type="Proteomes" id="UP000248066">
    <property type="component" value="Unassembled WGS sequence"/>
</dbReference>
<dbReference type="InterPro" id="IPR005500">
    <property type="entry name" value="DUF309"/>
</dbReference>
<evidence type="ECO:0008006" key="3">
    <source>
        <dbReference type="Google" id="ProtNLM"/>
    </source>
</evidence>
<organism evidence="1 2">
    <name type="scientific">Alteribacter lacisalsi</name>
    <dbReference type="NCBI Taxonomy" id="2045244"/>
    <lineage>
        <taxon>Bacteria</taxon>
        <taxon>Bacillati</taxon>
        <taxon>Bacillota</taxon>
        <taxon>Bacilli</taxon>
        <taxon>Bacillales</taxon>
        <taxon>Bacillaceae</taxon>
        <taxon>Alteribacter</taxon>
    </lineage>
</organism>
<dbReference type="AlphaFoldDB" id="A0A2W0HBD6"/>
<proteinExistence type="predicted"/>
<dbReference type="OrthoDB" id="165483at2"/>
<gene>
    <name evidence="1" type="ORF">CR205_07830</name>
</gene>
<reference evidence="1 2" key="1">
    <citation type="submission" date="2017-10" db="EMBL/GenBank/DDBJ databases">
        <title>Bacillus sp. nov., a halophilic bacterium isolated from a Yangshapao Lake.</title>
        <authorList>
            <person name="Wang H."/>
        </authorList>
    </citation>
    <scope>NUCLEOTIDE SEQUENCE [LARGE SCALE GENOMIC DNA]</scope>
    <source>
        <strain evidence="1 2">YSP-3</strain>
    </source>
</reference>
<comment type="caution">
    <text evidence="1">The sequence shown here is derived from an EMBL/GenBank/DDBJ whole genome shotgun (WGS) entry which is preliminary data.</text>
</comment>
<evidence type="ECO:0000313" key="1">
    <source>
        <dbReference type="EMBL" id="PYZ98487.1"/>
    </source>
</evidence>
<dbReference type="SUPFAM" id="SSF140663">
    <property type="entry name" value="TTHA0068-like"/>
    <property type="match status" value="1"/>
</dbReference>
<name>A0A2W0HBD6_9BACI</name>
<keyword evidence="2" id="KW-1185">Reference proteome</keyword>
<dbReference type="EMBL" id="PDOF01000001">
    <property type="protein sequence ID" value="PYZ98487.1"/>
    <property type="molecule type" value="Genomic_DNA"/>
</dbReference>
<dbReference type="Pfam" id="PF03745">
    <property type="entry name" value="DUF309"/>
    <property type="match status" value="1"/>
</dbReference>
<dbReference type="Gene3D" id="1.10.3450.10">
    <property type="entry name" value="TTHA0068-like"/>
    <property type="match status" value="1"/>
</dbReference>